<reference evidence="15 16" key="1">
    <citation type="submission" date="2016-01" db="EMBL/GenBank/DDBJ databases">
        <title>The new phylogeny of the genus Mycobacterium.</title>
        <authorList>
            <person name="Tarcisio F."/>
            <person name="Conor M."/>
            <person name="Antonella G."/>
            <person name="Elisabetta G."/>
            <person name="Giulia F.S."/>
            <person name="Sara T."/>
            <person name="Anna F."/>
            <person name="Clotilde B."/>
            <person name="Roberto B."/>
            <person name="Veronica D.S."/>
            <person name="Fabio R."/>
            <person name="Monica P."/>
            <person name="Olivier J."/>
            <person name="Enrico T."/>
            <person name="Nicola S."/>
        </authorList>
    </citation>
    <scope>NUCLEOTIDE SEQUENCE [LARGE SCALE GENOMIC DNA]</scope>
    <source>
        <strain evidence="15 16">DSM 45541</strain>
    </source>
</reference>
<dbReference type="PROSITE" id="PS51746">
    <property type="entry name" value="PPM_2"/>
    <property type="match status" value="1"/>
</dbReference>
<dbReference type="SMART" id="SM00331">
    <property type="entry name" value="PP2C_SIG"/>
    <property type="match status" value="1"/>
</dbReference>
<dbReference type="InterPro" id="IPR036457">
    <property type="entry name" value="PPM-type-like_dom_sf"/>
</dbReference>
<evidence type="ECO:0000259" key="14">
    <source>
        <dbReference type="PROSITE" id="PS51746"/>
    </source>
</evidence>
<dbReference type="RefSeq" id="WP_085174316.1">
    <property type="nucleotide sequence ID" value="NZ_LQPC01000028.1"/>
</dbReference>
<name>A0A1X1WPY2_MYCIR</name>
<evidence type="ECO:0000256" key="1">
    <source>
        <dbReference type="ARBA" id="ARBA00001936"/>
    </source>
</evidence>
<dbReference type="Proteomes" id="UP000193622">
    <property type="component" value="Unassembled WGS sequence"/>
</dbReference>
<dbReference type="InterPro" id="IPR001932">
    <property type="entry name" value="PPM-type_phosphatase-like_dom"/>
</dbReference>
<accession>A0A1X1WPY2</accession>
<evidence type="ECO:0000256" key="3">
    <source>
        <dbReference type="ARBA" id="ARBA00022723"/>
    </source>
</evidence>
<dbReference type="SUPFAM" id="SSF81606">
    <property type="entry name" value="PP2C-like"/>
    <property type="match status" value="1"/>
</dbReference>
<dbReference type="PRINTS" id="PR01217">
    <property type="entry name" value="PRICHEXTENSN"/>
</dbReference>
<comment type="cofactor">
    <cofactor evidence="1">
        <name>Mn(2+)</name>
        <dbReference type="ChEBI" id="CHEBI:29035"/>
    </cofactor>
</comment>
<feature type="region of interest" description="Disordered" evidence="12">
    <location>
        <begin position="249"/>
        <end position="294"/>
    </location>
</feature>
<feature type="transmembrane region" description="Helical" evidence="13">
    <location>
        <begin position="298"/>
        <end position="316"/>
    </location>
</feature>
<keyword evidence="4" id="KW-0378">Hydrolase</keyword>
<evidence type="ECO:0000256" key="10">
    <source>
        <dbReference type="ARBA" id="ARBA00077741"/>
    </source>
</evidence>
<keyword evidence="13" id="KW-0812">Transmembrane</keyword>
<dbReference type="Pfam" id="PF13672">
    <property type="entry name" value="PP2C_2"/>
    <property type="match status" value="1"/>
</dbReference>
<dbReference type="FunFam" id="3.60.40.10:FF:000002">
    <property type="entry name" value="Serine/threonine phosphatase stp"/>
    <property type="match status" value="1"/>
</dbReference>
<evidence type="ECO:0000256" key="13">
    <source>
        <dbReference type="SAM" id="Phobius"/>
    </source>
</evidence>
<proteinExistence type="predicted"/>
<evidence type="ECO:0000256" key="12">
    <source>
        <dbReference type="SAM" id="MobiDB-lite"/>
    </source>
</evidence>
<protein>
    <recommendedName>
        <fullName evidence="9">Serine/threonine protein phosphatase PstP</fullName>
        <ecNumber evidence="2">3.1.3.16</ecNumber>
    </recommendedName>
    <alternativeName>
        <fullName evidence="11">Mycobacterial Ser/Thr phosphatase</fullName>
    </alternativeName>
    <alternativeName>
        <fullName evidence="10">PP2C-family Ser/Thr phosphatase</fullName>
    </alternativeName>
</protein>
<evidence type="ECO:0000256" key="2">
    <source>
        <dbReference type="ARBA" id="ARBA00013081"/>
    </source>
</evidence>
<keyword evidence="6" id="KW-0464">Manganese</keyword>
<evidence type="ECO:0000313" key="15">
    <source>
        <dbReference type="EMBL" id="ORV88614.1"/>
    </source>
</evidence>
<comment type="catalytic activity">
    <reaction evidence="8">
        <text>O-phospho-L-threonyl-[protein] + H2O = L-threonyl-[protein] + phosphate</text>
        <dbReference type="Rhea" id="RHEA:47004"/>
        <dbReference type="Rhea" id="RHEA-COMP:11060"/>
        <dbReference type="Rhea" id="RHEA-COMP:11605"/>
        <dbReference type="ChEBI" id="CHEBI:15377"/>
        <dbReference type="ChEBI" id="CHEBI:30013"/>
        <dbReference type="ChEBI" id="CHEBI:43474"/>
        <dbReference type="ChEBI" id="CHEBI:61977"/>
        <dbReference type="EC" id="3.1.3.16"/>
    </reaction>
</comment>
<evidence type="ECO:0000256" key="4">
    <source>
        <dbReference type="ARBA" id="ARBA00022801"/>
    </source>
</evidence>
<dbReference type="Gene3D" id="3.60.40.10">
    <property type="entry name" value="PPM-type phosphatase domain"/>
    <property type="match status" value="1"/>
</dbReference>
<feature type="compositionally biased region" description="Low complexity" evidence="12">
    <location>
        <begin position="442"/>
        <end position="464"/>
    </location>
</feature>
<gene>
    <name evidence="15" type="ORF">AWC12_11955</name>
</gene>
<dbReference type="AlphaFoldDB" id="A0A1X1WPY2"/>
<dbReference type="CDD" id="cd00143">
    <property type="entry name" value="PP2Cc"/>
    <property type="match status" value="1"/>
</dbReference>
<evidence type="ECO:0000256" key="6">
    <source>
        <dbReference type="ARBA" id="ARBA00023211"/>
    </source>
</evidence>
<comment type="caution">
    <text evidence="15">The sequence shown here is derived from an EMBL/GenBank/DDBJ whole genome shotgun (WGS) entry which is preliminary data.</text>
</comment>
<keyword evidence="5" id="KW-0904">Protein phosphatase</keyword>
<evidence type="ECO:0000256" key="8">
    <source>
        <dbReference type="ARBA" id="ARBA00048336"/>
    </source>
</evidence>
<dbReference type="SMART" id="SM00332">
    <property type="entry name" value="PP2Cc"/>
    <property type="match status" value="1"/>
</dbReference>
<keyword evidence="13" id="KW-0472">Membrane</keyword>
<dbReference type="EC" id="3.1.3.16" evidence="2"/>
<keyword evidence="3" id="KW-0479">Metal-binding</keyword>
<comment type="catalytic activity">
    <reaction evidence="7">
        <text>O-phospho-L-seryl-[protein] + H2O = L-seryl-[protein] + phosphate</text>
        <dbReference type="Rhea" id="RHEA:20629"/>
        <dbReference type="Rhea" id="RHEA-COMP:9863"/>
        <dbReference type="Rhea" id="RHEA-COMP:11604"/>
        <dbReference type="ChEBI" id="CHEBI:15377"/>
        <dbReference type="ChEBI" id="CHEBI:29999"/>
        <dbReference type="ChEBI" id="CHEBI:43474"/>
        <dbReference type="ChEBI" id="CHEBI:83421"/>
        <dbReference type="EC" id="3.1.3.16"/>
    </reaction>
</comment>
<evidence type="ECO:0000256" key="11">
    <source>
        <dbReference type="ARBA" id="ARBA00079123"/>
    </source>
</evidence>
<feature type="compositionally biased region" description="Pro residues" evidence="12">
    <location>
        <begin position="479"/>
        <end position="514"/>
    </location>
</feature>
<feature type="region of interest" description="Disordered" evidence="12">
    <location>
        <begin position="419"/>
        <end position="522"/>
    </location>
</feature>
<dbReference type="GO" id="GO:0004722">
    <property type="term" value="F:protein serine/threonine phosphatase activity"/>
    <property type="evidence" value="ECO:0007669"/>
    <property type="project" value="UniProtKB-EC"/>
</dbReference>
<dbReference type="EMBL" id="LQPC01000028">
    <property type="protein sequence ID" value="ORV88614.1"/>
    <property type="molecule type" value="Genomic_DNA"/>
</dbReference>
<evidence type="ECO:0000256" key="5">
    <source>
        <dbReference type="ARBA" id="ARBA00022912"/>
    </source>
</evidence>
<keyword evidence="13" id="KW-1133">Transmembrane helix</keyword>
<evidence type="ECO:0000313" key="16">
    <source>
        <dbReference type="Proteomes" id="UP000193622"/>
    </source>
</evidence>
<feature type="domain" description="PPM-type phosphatase" evidence="14">
    <location>
        <begin position="6"/>
        <end position="235"/>
    </location>
</feature>
<evidence type="ECO:0000256" key="9">
    <source>
        <dbReference type="ARBA" id="ARBA00071184"/>
    </source>
</evidence>
<sequence>MTLVLRYAARSDRGLVRANNEDSVYAGARLLALADGMGGHAAGEVASQLVIAALAHLDDDEPGGDLLSKLDSAVREGNSAIAAHVEADPELEGMGTTLTAILFAGNRLGLVHIGDSRGYMLRDGELTQITKDDTFVQTLVDEGRITAEEAHSHPQRSLIMRALTGHEVEPTLIMREARAGDRYLLCSDGLSDPVSQETIAEALQIEDVAESADRLIELALRGGGPDNVTVVVADVVDYDYGQTQPILAGAVSGDDDQSAPPNTAAGRASAFNPKRNAAKRVVPQPEEPPPRPRSRRRMIIAATVLVLVVLAGLAVGREIVRNNYYVSEHDGTVSIMRGVQGSFLGVALQEPYLLGCLNSRNELSLISAGQAGGNLDCRLLSVGDMRPPERAQVIAGLPSGSLDEAISQIEELSRSSVLPVCAPPARPSTASPAPSPRPAPSPGATTTTARSGAPETSEPRANPTTTPPATPRTSGAAPSPSPGPGSPTPGSPVPSPPPSPSPTVTALPPPPPEPGTNCREVS</sequence>
<organism evidence="15 16">
    <name type="scientific">Mycolicibacterium iranicum</name>
    <name type="common">Mycobacterium iranicum</name>
    <dbReference type="NCBI Taxonomy" id="912594"/>
    <lineage>
        <taxon>Bacteria</taxon>
        <taxon>Bacillati</taxon>
        <taxon>Actinomycetota</taxon>
        <taxon>Actinomycetes</taxon>
        <taxon>Mycobacteriales</taxon>
        <taxon>Mycobacteriaceae</taxon>
        <taxon>Mycolicibacterium</taxon>
    </lineage>
</organism>
<evidence type="ECO:0000256" key="7">
    <source>
        <dbReference type="ARBA" id="ARBA00047761"/>
    </source>
</evidence>
<dbReference type="GO" id="GO:0046872">
    <property type="term" value="F:metal ion binding"/>
    <property type="evidence" value="ECO:0007669"/>
    <property type="project" value="UniProtKB-KW"/>
</dbReference>